<dbReference type="InterPro" id="IPR044801">
    <property type="entry name" value="Filamin"/>
</dbReference>
<dbReference type="PANTHER" id="PTHR38537">
    <property type="entry name" value="JITTERBUG, ISOFORM N"/>
    <property type="match status" value="1"/>
</dbReference>
<dbReference type="PROSITE" id="PS00019">
    <property type="entry name" value="ACTININ_1"/>
    <property type="match status" value="1"/>
</dbReference>
<dbReference type="Ensembl" id="ENSSTUT00000089288.1">
    <property type="protein sequence ID" value="ENSSTUP00000083965.1"/>
    <property type="gene ID" value="ENSSTUG00000036248.1"/>
</dbReference>
<keyword evidence="3" id="KW-0963">Cytoplasm</keyword>
<dbReference type="FunFam" id="2.60.40.10:FF:000122">
    <property type="entry name" value="filamin-C isoform X2"/>
    <property type="match status" value="1"/>
</dbReference>
<keyword evidence="4" id="KW-0597">Phosphoprotein</keyword>
<dbReference type="FunFam" id="2.60.40.10:FF:000079">
    <property type="entry name" value="Filamin-B isoform C"/>
    <property type="match status" value="1"/>
</dbReference>
<dbReference type="InterPro" id="IPR017868">
    <property type="entry name" value="Filamin/ABP280_repeat-like"/>
</dbReference>
<evidence type="ECO:0000256" key="7">
    <source>
        <dbReference type="ARBA" id="ARBA00023203"/>
    </source>
</evidence>
<dbReference type="FunFam" id="2.60.40.10:FF:000105">
    <property type="entry name" value="filamin-C isoform X1"/>
    <property type="match status" value="1"/>
</dbReference>
<dbReference type="InterPro" id="IPR036872">
    <property type="entry name" value="CH_dom_sf"/>
</dbReference>
<dbReference type="PROSITE" id="PS00020">
    <property type="entry name" value="ACTININ_2"/>
    <property type="match status" value="1"/>
</dbReference>
<dbReference type="FunFam" id="2.60.40.10:FF:000096">
    <property type="entry name" value="filamin-C isoform X2"/>
    <property type="match status" value="1"/>
</dbReference>
<organism evidence="11 12">
    <name type="scientific">Salmo trutta</name>
    <name type="common">Brown trout</name>
    <dbReference type="NCBI Taxonomy" id="8032"/>
    <lineage>
        <taxon>Eukaryota</taxon>
        <taxon>Metazoa</taxon>
        <taxon>Chordata</taxon>
        <taxon>Craniata</taxon>
        <taxon>Vertebrata</taxon>
        <taxon>Euteleostomi</taxon>
        <taxon>Actinopterygii</taxon>
        <taxon>Neopterygii</taxon>
        <taxon>Teleostei</taxon>
        <taxon>Protacanthopterygii</taxon>
        <taxon>Salmoniformes</taxon>
        <taxon>Salmonidae</taxon>
        <taxon>Salmoninae</taxon>
        <taxon>Salmo</taxon>
    </lineage>
</organism>
<feature type="domain" description="Calponin-homology (CH)" evidence="10">
    <location>
        <begin position="49"/>
        <end position="151"/>
    </location>
</feature>
<feature type="domain" description="Calponin-homology (CH)" evidence="10">
    <location>
        <begin position="172"/>
        <end position="268"/>
    </location>
</feature>
<dbReference type="PANTHER" id="PTHR38537:SF14">
    <property type="entry name" value="FILAMIN C, GAMMA A (ACTIN-BINDING PROTEIN 280)"/>
    <property type="match status" value="1"/>
</dbReference>
<dbReference type="Pfam" id="PF00630">
    <property type="entry name" value="Filamin"/>
    <property type="match status" value="22"/>
</dbReference>
<feature type="region of interest" description="Disordered" evidence="9">
    <location>
        <begin position="2016"/>
        <end position="2043"/>
    </location>
</feature>
<feature type="region of interest" description="Disordered" evidence="9">
    <location>
        <begin position="1368"/>
        <end position="1388"/>
    </location>
</feature>
<accession>A0A674CJL5</accession>
<dbReference type="InterPro" id="IPR001589">
    <property type="entry name" value="Actinin_actin-bd_CS"/>
</dbReference>
<dbReference type="InterPro" id="IPR001298">
    <property type="entry name" value="Filamin/ABP280_rpt"/>
</dbReference>
<evidence type="ECO:0000256" key="2">
    <source>
        <dbReference type="ARBA" id="ARBA00009238"/>
    </source>
</evidence>
<feature type="region of interest" description="Disordered" evidence="9">
    <location>
        <begin position="1620"/>
        <end position="1642"/>
    </location>
</feature>
<comment type="subcellular location">
    <subcellularLocation>
        <location evidence="1">Cytoplasm</location>
        <location evidence="1">Cytoskeleton</location>
    </subcellularLocation>
</comment>
<dbReference type="SMART" id="SM00033">
    <property type="entry name" value="CH"/>
    <property type="match status" value="2"/>
</dbReference>
<evidence type="ECO:0000259" key="10">
    <source>
        <dbReference type="SMART" id="SM00033"/>
    </source>
</evidence>
<dbReference type="InterPro" id="IPR013783">
    <property type="entry name" value="Ig-like_fold"/>
</dbReference>
<dbReference type="FunFam" id="1.10.418.10:FF:000006">
    <property type="entry name" value="Filamin-B isoform A"/>
    <property type="match status" value="1"/>
</dbReference>
<feature type="region of interest" description="Disordered" evidence="9">
    <location>
        <begin position="1568"/>
        <end position="1603"/>
    </location>
</feature>
<keyword evidence="6" id="KW-0832">Ubl conjugation</keyword>
<dbReference type="GO" id="GO:0005856">
    <property type="term" value="C:cytoskeleton"/>
    <property type="evidence" value="ECO:0007669"/>
    <property type="project" value="UniProtKB-SubCell"/>
</dbReference>
<sequence>MSSNNAHYYDNSHPPQYYQGTDNSEGDEEDEMPATEKDLAEDAPWKKIQQNTFTRWCNEHLKCINRSITDLQKDFGDGLKLIGLLEVLSQKKMYRKHHNRPNFRQMKLENVSVALEFLDREHIKLVSIDSKAIVDGNLKLILGLIWTLILHYSISMPMWENEDYEEAKELTPKQRLLGWIQNKVPELPINNFHRDWRDGKALGALVDKCAPGLCSDWQDWDPNQPVENAREAMQQADDWLGVPQVINPEEIVDPEVDEQSVMTYLSQFPKSKLRPGAPLKPKGVQLYPKKAKSYGPGIEANGNMVLKPAVFTVETLEAGQAEVLVYVIDPEGHTEEAKLVFNNDKNRTHTVIYIPKVEGAHKVKVLFAGQDIDKSPYTVNVAKAIGDPNKVQARGPGLEATGNMANKPIYFDIYTAGGGNGDVSVVIVDPEGKKDTVKLILDNKGDSVFRCTYRPMLEGPHTIHILFAGQEILKSPFKVQIAEAINADTCCATGRGLQPKGVRVKEVADFKVFTKGAGNGELKVSVTGPCGDEETVKVKDIGDGVYECEYLPNQTGPQKVRAWGPGLVTGQVGKSADFVVEAIGTEVGTLGFSIEGPSQAKIECDDKGDGSCDVRYWPTEPDDYAVHVICDDEDIKDSPFMAHILSATNDCFREKVKAFGPGLEPIGVIVNKPAEFTIDAREAGNGHLKIYAKDTEGVTIDIKITDKGDGTFLCVYVPIKPIKHTIIITWGDVNIPNSPSRVIVGEGCHPDKVKVYGPGVEKTGLKANEPNFFTVDCAEAGQGDISIGIKCAPGVVGPAEADIDFDIIKNDNDTFTVKYTPPGAGKYTIMVLFAEQEIPISPFRVKVNPSHDAGNVRAEGTGLNKTGVEAGTPTHFTIFTKGAGKAKPKVQFTAAELKGEAVRDFEIIDNHDYSYTVKYTAIQQGQMTISVTHGGDPIPKSPFNITVAPPVDLGKVKVTGLDTKVEVGKDQEFYINTQGAGGQGEVAVKMTSPSGRPIPYKLDSDTANGAHSVKYIPPEEGPYKVDVSYDCNPVPGSPFAVEGGMPADPSKVRAYGPGLKGGIVGKPAPFAIDTNGAGPGGLGLTVEGPCKAKIECQDNGHGTCSVSYLPTEAGEYAINILFGEQHIPGSPFKAAVKPCLEPSLDKAKAGEPAYFTVDCTSAGEAELTIEIVSESGAQAEVHIQKTDEGTFSVTYIPPFHGMHVIEVLYDEVAIPKSPFRVSVVEGCDATRVRAYGPGLEGGLINKPNCFTVETRGAGTGGLGLTIEGASEPKITCKDNKDGSCSVEYVTFTPGEYDVNINFGGHPIPGNSQSPPTSDLYCGLYTGRTGSEPVAVKNNSDGTHTVNYTPVHDGPYTVSVKYGDREVPRSPFKVRSQPGHDASKVCASGPGLDKSGVPASLPVEFTIDARDAGEGLLTVQILDPDGKPKKATIYDNRDGTYTVSYVPDSTGPYTIMIKYGGDEIPYSPYHILALPTGDASKCLLTVSIGGHALASGLTKMQVHEEAIVSVDAKADGKGKVTCSVTTPEGVELDMDVQENRDGTFDIYYTAPEPGKYVITIRFGGQHIPKSPFHRELERNESKADVGRLKSPSTKSGEPSDGMDQFRPLNLVIPFTVQQGPITGEVRMPSGKTPRPYITNNKDGTITVKFNPTEKGLHEMDIKYEENHIPASPLQFYVDAMNSGLVTAYGPGLCHGTINKPVTFTVVTQNAGEGGLSLAVEGPSKAEITCKDNKDGTCTVSYLPTSPGDYKIIVKFDSKHIPGSPFTAKITGDDSIRTSQLNVGTAADVSLKITESDLSLLTASIRAPSGNEEPCLLKRLPSRHIGISFTPKEVGEHEVSVKKNGKHVTNSPFKIQVGQSEIGEASRVKAFGKGLVEAHTFEMTEFFVDTRNAGYGGLGLSIEGPSKVDINCEVVEDGTCRVSYCPTEPGNHIINIKFSDKHIPGSPFTVKVTGEGRMKESITRKRTAPAIASVGSACGLNLKIPGNWFQMVSAQERMTRTFTRSSHTHTRMERTEISKMQGGETKREVRVEESTQTGGTGGASPFRDVFGEFLGRESLASFAGIPGSMMAQVTSPGGKTEQAEIIDGGDSTYSVRFVPQEMGAHTVNVRYSGQHVPGSPFQFTVGPLGEGGSHKVRAGGTGLERGVAGAPTEFSIWTREAGAGGLSIAVEGPSKAEISFEDRKDGSCGVVYIVQDPGDYEVSIKFNNDHIPDSPFVVHIATLSDEACRLTVTSLQEKDLKVNQEALFAVQCNGARGVVDAKVHTPSGSAEECYITELDSDKNAIRFIPRENGVHSIDVKFNGSHIPGSPFNVRVGEAGQAGDPGMVTVYGPGLDGGSTGVASEFVVNTCNAGSGALSVTIDGPSKVKMDCSDCLDGYKVIYTPMAPGNYLITIKYGGPNHIVGSPFKAKVTGTRLSGGHSLHETSSVLVETITKTSKLAGAYSTSSSSKLTSDASKVVCRGGGLTKALVGQKNIFNVDCSKAGTNMLLVGVHGPRTPCEEVYVKHMGNRLYNVTYAVKDKDNYTVIVKWGDGSVPGSPFKVAVP</sequence>
<name>A0A674CJL5_SALTR</name>
<keyword evidence="8" id="KW-0206">Cytoskeleton</keyword>
<comment type="similarity">
    <text evidence="2">Belongs to the filamin family.</text>
</comment>
<dbReference type="FunFam" id="1.10.418.10:FF:000008">
    <property type="entry name" value="Filamin-B isoform C"/>
    <property type="match status" value="1"/>
</dbReference>
<dbReference type="FunFam" id="2.60.40.10:FF:000118">
    <property type="entry name" value="filamin-C isoform X2"/>
    <property type="match status" value="1"/>
</dbReference>
<dbReference type="GO" id="GO:0051015">
    <property type="term" value="F:actin filament binding"/>
    <property type="evidence" value="ECO:0007669"/>
    <property type="project" value="InterPro"/>
</dbReference>
<dbReference type="FunFam" id="2.60.40.10:FF:000001">
    <property type="entry name" value="Filamin-C isoform b"/>
    <property type="match status" value="5"/>
</dbReference>
<dbReference type="FunFam" id="2.60.40.10:FF:000102">
    <property type="entry name" value="filamin-B isoform X2"/>
    <property type="match status" value="1"/>
</dbReference>
<protein>
    <submittedName>
        <fullName evidence="11">Filamin C</fullName>
    </submittedName>
</protein>
<feature type="compositionally biased region" description="Basic and acidic residues" evidence="9">
    <location>
        <begin position="34"/>
        <end position="43"/>
    </location>
</feature>
<evidence type="ECO:0000313" key="11">
    <source>
        <dbReference type="Ensembl" id="ENSSTUP00000083965.1"/>
    </source>
</evidence>
<reference evidence="11" key="1">
    <citation type="submission" date="2025-08" db="UniProtKB">
        <authorList>
            <consortium name="Ensembl"/>
        </authorList>
    </citation>
    <scope>IDENTIFICATION</scope>
</reference>
<dbReference type="GO" id="GO:0007399">
    <property type="term" value="P:nervous system development"/>
    <property type="evidence" value="ECO:0007669"/>
    <property type="project" value="UniProtKB-ARBA"/>
</dbReference>
<proteinExistence type="inferred from homology"/>
<feature type="compositionally biased region" description="Basic and acidic residues" evidence="9">
    <location>
        <begin position="1571"/>
        <end position="1586"/>
    </location>
</feature>
<evidence type="ECO:0000313" key="12">
    <source>
        <dbReference type="Proteomes" id="UP000472277"/>
    </source>
</evidence>
<evidence type="ECO:0000256" key="9">
    <source>
        <dbReference type="SAM" id="MobiDB-lite"/>
    </source>
</evidence>
<evidence type="ECO:0000256" key="1">
    <source>
        <dbReference type="ARBA" id="ARBA00004245"/>
    </source>
</evidence>
<feature type="compositionally biased region" description="Basic and acidic residues" evidence="9">
    <location>
        <begin position="2022"/>
        <end position="2031"/>
    </location>
</feature>
<dbReference type="SUPFAM" id="SSF81296">
    <property type="entry name" value="E set domains"/>
    <property type="match status" value="23"/>
</dbReference>
<evidence type="ECO:0000256" key="8">
    <source>
        <dbReference type="ARBA" id="ARBA00023212"/>
    </source>
</evidence>
<dbReference type="Gene3D" id="1.10.418.10">
    <property type="entry name" value="Calponin-like domain"/>
    <property type="match status" value="2"/>
</dbReference>
<dbReference type="GO" id="GO:0030036">
    <property type="term" value="P:actin cytoskeleton organization"/>
    <property type="evidence" value="ECO:0007669"/>
    <property type="project" value="InterPro"/>
</dbReference>
<evidence type="ECO:0000256" key="4">
    <source>
        <dbReference type="ARBA" id="ARBA00022553"/>
    </source>
</evidence>
<keyword evidence="12" id="KW-1185">Reference proteome</keyword>
<feature type="region of interest" description="Disordered" evidence="9">
    <location>
        <begin position="1"/>
        <end position="43"/>
    </location>
</feature>
<dbReference type="FunFam" id="2.60.40.10:FF:000007">
    <property type="entry name" value="Filamin-B isoform C"/>
    <property type="match status" value="3"/>
</dbReference>
<gene>
    <name evidence="11" type="primary">FLNC</name>
    <name evidence="11" type="synonym">LOC115152412</name>
</gene>
<keyword evidence="7" id="KW-0009">Actin-binding</keyword>
<keyword evidence="5" id="KW-0677">Repeat</keyword>
<dbReference type="Pfam" id="PF00307">
    <property type="entry name" value="CH"/>
    <property type="match status" value="2"/>
</dbReference>
<evidence type="ECO:0000256" key="6">
    <source>
        <dbReference type="ARBA" id="ARBA00022843"/>
    </source>
</evidence>
<reference evidence="11" key="2">
    <citation type="submission" date="2025-09" db="UniProtKB">
        <authorList>
            <consortium name="Ensembl"/>
        </authorList>
    </citation>
    <scope>IDENTIFICATION</scope>
</reference>
<dbReference type="SUPFAM" id="SSF47576">
    <property type="entry name" value="Calponin-homology domain, CH-domain"/>
    <property type="match status" value="1"/>
</dbReference>
<dbReference type="GeneTree" id="ENSGT00940000153588"/>
<dbReference type="FunFam" id="2.60.40.10:FF:000092">
    <property type="entry name" value="Filamin-B isoform B"/>
    <property type="match status" value="1"/>
</dbReference>
<dbReference type="Gene3D" id="2.60.40.10">
    <property type="entry name" value="Immunoglobulins"/>
    <property type="match status" value="23"/>
</dbReference>
<feature type="compositionally biased region" description="Acidic residues" evidence="9">
    <location>
        <begin position="24"/>
        <end position="33"/>
    </location>
</feature>
<dbReference type="InterPro" id="IPR001715">
    <property type="entry name" value="CH_dom"/>
</dbReference>
<evidence type="ECO:0000256" key="5">
    <source>
        <dbReference type="ARBA" id="ARBA00022737"/>
    </source>
</evidence>
<dbReference type="SMART" id="SM00557">
    <property type="entry name" value="IG_FLMN"/>
    <property type="match status" value="23"/>
</dbReference>
<dbReference type="FunFam" id="2.60.40.10:FF:000138">
    <property type="entry name" value="filamin-B isoform X1"/>
    <property type="match status" value="1"/>
</dbReference>
<dbReference type="FunFam" id="2.60.40.10:FF:000140">
    <property type="entry name" value="FiLamiN (Actin binding protein) homolog"/>
    <property type="match status" value="1"/>
</dbReference>
<dbReference type="InterPro" id="IPR014756">
    <property type="entry name" value="Ig_E-set"/>
</dbReference>
<evidence type="ECO:0000256" key="3">
    <source>
        <dbReference type="ARBA" id="ARBA00022490"/>
    </source>
</evidence>
<dbReference type="Proteomes" id="UP000472277">
    <property type="component" value="Chromosome 17"/>
</dbReference>